<evidence type="ECO:0000313" key="2">
    <source>
        <dbReference type="Proteomes" id="UP000242754"/>
    </source>
</evidence>
<dbReference type="STRING" id="140314.SAMN04488076_10827"/>
<reference evidence="1 2" key="1">
    <citation type="submission" date="2016-02" db="EMBL/GenBank/DDBJ databases">
        <authorList>
            <person name="Wen L."/>
            <person name="He K."/>
            <person name="Yang H."/>
        </authorList>
    </citation>
    <scope>NUCLEOTIDE SEQUENCE [LARGE SCALE GENOMIC DNA]</scope>
    <source>
        <strain evidence="1">Trichococcus palustris</strain>
    </source>
</reference>
<protein>
    <submittedName>
        <fullName evidence="1">Uncharacterized protein</fullName>
    </submittedName>
</protein>
<keyword evidence="2" id="KW-1185">Reference proteome</keyword>
<dbReference type="AlphaFoldDB" id="A0A143YWI1"/>
<gene>
    <name evidence="1" type="ORF">Tpal_2523</name>
</gene>
<organism evidence="1 2">
    <name type="scientific">Trichococcus palustris</name>
    <dbReference type="NCBI Taxonomy" id="140314"/>
    <lineage>
        <taxon>Bacteria</taxon>
        <taxon>Bacillati</taxon>
        <taxon>Bacillota</taxon>
        <taxon>Bacilli</taxon>
        <taxon>Lactobacillales</taxon>
        <taxon>Carnobacteriaceae</taxon>
        <taxon>Trichococcus</taxon>
    </lineage>
</organism>
<accession>A0A143YWI1</accession>
<sequence length="102" mass="12219">MRNLDKEIAIIRKFKAEHPNKEYKLYIETSDDFDFHDENESEDYIAVIIAELETETPAENPMMEDKPAYTWDAEYVIYIDKPTVADRELITKLYYDELLQYV</sequence>
<dbReference type="EMBL" id="FJNE01000009">
    <property type="protein sequence ID" value="CZR00469.1"/>
    <property type="molecule type" value="Genomic_DNA"/>
</dbReference>
<proteinExistence type="predicted"/>
<dbReference type="RefSeq" id="WP_087034032.1">
    <property type="nucleotide sequence ID" value="NZ_FJNE01000009.1"/>
</dbReference>
<name>A0A143YWI1_9LACT</name>
<dbReference type="OrthoDB" id="2166093at2"/>
<dbReference type="Proteomes" id="UP000242754">
    <property type="component" value="Unassembled WGS sequence"/>
</dbReference>
<evidence type="ECO:0000313" key="1">
    <source>
        <dbReference type="EMBL" id="CZR00469.1"/>
    </source>
</evidence>